<dbReference type="PROSITE" id="PS51327">
    <property type="entry name" value="DICER_DSRBF"/>
    <property type="match status" value="1"/>
</dbReference>
<feature type="domain" description="RNase III" evidence="6">
    <location>
        <begin position="852"/>
        <end position="1037"/>
    </location>
</feature>
<reference evidence="8 9" key="1">
    <citation type="submission" date="2017-12" db="EMBL/GenBank/DDBJ databases">
        <authorList>
            <person name="Pombert J.-F."/>
            <person name="Haag K.L."/>
            <person name="Ebert D."/>
        </authorList>
    </citation>
    <scope>NUCLEOTIDE SEQUENCE [LARGE SCALE GENOMIC DNA]</scope>
    <source>
        <strain evidence="8">FI-OER-3-3</strain>
    </source>
</reference>
<evidence type="ECO:0000259" key="7">
    <source>
        <dbReference type="PROSITE" id="PS51327"/>
    </source>
</evidence>
<keyword evidence="1" id="KW-0547">Nucleotide-binding</keyword>
<evidence type="ECO:0000256" key="1">
    <source>
        <dbReference type="ARBA" id="ARBA00022741"/>
    </source>
</evidence>
<feature type="domain" description="RNase III" evidence="6">
    <location>
        <begin position="1079"/>
        <end position="1215"/>
    </location>
</feature>
<organism evidence="8 9">
    <name type="scientific">Hamiltosporidium tvaerminnensis</name>
    <dbReference type="NCBI Taxonomy" id="1176355"/>
    <lineage>
        <taxon>Eukaryota</taxon>
        <taxon>Fungi</taxon>
        <taxon>Fungi incertae sedis</taxon>
        <taxon>Microsporidia</taxon>
        <taxon>Dubosqiidae</taxon>
        <taxon>Hamiltosporidium</taxon>
    </lineage>
</organism>
<keyword evidence="2" id="KW-0378">Hydrolase</keyword>
<keyword evidence="5" id="KW-0694">RNA-binding</keyword>
<name>A0A4Q9LBM7_9MICR</name>
<dbReference type="Gene3D" id="3.30.160.380">
    <property type="entry name" value="Dicer dimerisation domain"/>
    <property type="match status" value="1"/>
</dbReference>
<evidence type="ECO:0000256" key="5">
    <source>
        <dbReference type="PROSITE-ProRule" id="PRU00657"/>
    </source>
</evidence>
<dbReference type="GO" id="GO:0004525">
    <property type="term" value="F:ribonuclease III activity"/>
    <property type="evidence" value="ECO:0007669"/>
    <property type="project" value="InterPro"/>
</dbReference>
<dbReference type="Pfam" id="PF03368">
    <property type="entry name" value="Dicer_dimer"/>
    <property type="match status" value="1"/>
</dbReference>
<evidence type="ECO:0000256" key="3">
    <source>
        <dbReference type="ARBA" id="ARBA00022806"/>
    </source>
</evidence>
<dbReference type="GO" id="GO:0003723">
    <property type="term" value="F:RNA binding"/>
    <property type="evidence" value="ECO:0007669"/>
    <property type="project" value="UniProtKB-UniRule"/>
</dbReference>
<evidence type="ECO:0000313" key="8">
    <source>
        <dbReference type="EMBL" id="TBU05233.1"/>
    </source>
</evidence>
<accession>A0A4Q9LBM7</accession>
<dbReference type="GO" id="GO:0004386">
    <property type="term" value="F:helicase activity"/>
    <property type="evidence" value="ECO:0007669"/>
    <property type="project" value="UniProtKB-KW"/>
</dbReference>
<dbReference type="PROSITE" id="PS00517">
    <property type="entry name" value="RNASE_3_1"/>
    <property type="match status" value="1"/>
</dbReference>
<dbReference type="SMART" id="SM00535">
    <property type="entry name" value="RIBOc"/>
    <property type="match status" value="2"/>
</dbReference>
<dbReference type="EMBL" id="PITJ01000033">
    <property type="protein sequence ID" value="TBU05233.1"/>
    <property type="molecule type" value="Genomic_DNA"/>
</dbReference>
<dbReference type="CDD" id="cd00593">
    <property type="entry name" value="RIBOc"/>
    <property type="match status" value="2"/>
</dbReference>
<keyword evidence="4" id="KW-0067">ATP-binding</keyword>
<dbReference type="InterPro" id="IPR000999">
    <property type="entry name" value="RNase_III_dom"/>
</dbReference>
<dbReference type="SUPFAM" id="SSF69065">
    <property type="entry name" value="RNase III domain-like"/>
    <property type="match status" value="2"/>
</dbReference>
<evidence type="ECO:0000259" key="6">
    <source>
        <dbReference type="PROSITE" id="PS50142"/>
    </source>
</evidence>
<dbReference type="InterPro" id="IPR036389">
    <property type="entry name" value="RNase_III_sf"/>
</dbReference>
<sequence length="1241" mass="146112">MNSIIDNNSNNIRNEIFLENEFTTSEIKKYIHDFDRILLIVEQTSTEKYDEEVIDLRTTSVYDIIYQNTIFPKIMITPLKFFYLSKHGILTTEMFDILIIRLDEIKKEFSSIFKHFYYLKIRDCILNGIPNITRPLVVRSFLRKINYLDPIYLHSKINNSNVSNNKPSIKLYILESNVDENVLKYIELKKIFESAIKKETHPQKIFKFVEIIKNISFLEKISYKLSMDLLNNGHNLDNVDVNKIKENKYIEDPKYLTIGNQNDNNTDNILNNNKNTEENNILAINERKYQKLKDILKDNSKLDFYISTTNKFVVEILSKTYKNIFYLDEKVSNINFENSILVFYEYINIEMAAKPFKEIFVFNRADAPLTKFIEIKYLRNSCINKESDEDLNNNLMSNDKKLELFNYLKSIEPELYIPPTSAYVSLDSAFLILTNFFYLLKNVFDDNFLFIRNLSIQSKYESQPSGFVCIIILPRIHNHFIFSNIHISKVYPTKKESQKDAALNILQSLYDEKLINDYLLPITTRFINENFVYFDLVKKIYRIDISNDILDLRNKLNEIREESFQLFSKDPIMKPEMFSLAFKKKYSINLEINNSSERTCDISTFHQLQPKCLSFYPSIYFLYVFNEGSESDDDVGICCGESFIESVNFKGIEIKFLKSVRFSSEDLFYLIFYQIAIFSLYFKKTTTSSEITKDYCYYYVPIKNGSVNMNFIYNFSRNFLRKNVYECELLNLKEEIFFNPFSGFFYTFKNFCNFSIHSKKNFTSLDKYESLDDKSISFYKYFQQKYDIKLKNDPEDMKLLFDGTLYSLKGETSVINTLSSELVRNTGIKKSEFFKFQKFKKYFYAFESVSLAFELKNKLGICINSQLMSQCLSLRSSSFGNRGVEYDYERLEFLGDSVLKFIVSKHLLLVANENLKYIVTKKDSFISNDHLFEIAKKLSIPYYFSFIPYCDKLFQAPNIFMYLKDCGNPEYTNKLFELLKIFKTESIFQNNDQSFYLNRLLNKKNANEKEIGKFILSKKTCADILEAIIGAHFIEFGIKRASDFIYKINIIEPLHNLPEKNSLIEEMCLYKEILKEYEIENVEKILNYKFKNKGLIEKALIHPSSYSNVLGSIHFNKLELLGDCILDLCITRKIFNENKNLDPSGLHSLRKSFVNNYSLARALFKSKLVWHTHTHFSKDDLHQISLGLIKDGNKVNKMFGDLFEAVCGAIAIDMNIDFDIFETYFNKNFYDVLNVCVDSSR</sequence>
<comment type="caution">
    <text evidence="8">The sequence shown here is derived from an EMBL/GenBank/DDBJ whole genome shotgun (WGS) entry which is preliminary data.</text>
</comment>
<dbReference type="Proteomes" id="UP000292362">
    <property type="component" value="Unassembled WGS sequence"/>
</dbReference>
<dbReference type="InterPro" id="IPR005034">
    <property type="entry name" value="Dicer_dimerisation"/>
</dbReference>
<dbReference type="PANTHER" id="PTHR14950">
    <property type="entry name" value="DICER-RELATED"/>
    <property type="match status" value="1"/>
</dbReference>
<evidence type="ECO:0000313" key="9">
    <source>
        <dbReference type="Proteomes" id="UP000292362"/>
    </source>
</evidence>
<evidence type="ECO:0000256" key="2">
    <source>
        <dbReference type="ARBA" id="ARBA00022801"/>
    </source>
</evidence>
<dbReference type="AlphaFoldDB" id="A0A4Q9LBM7"/>
<dbReference type="InterPro" id="IPR038248">
    <property type="entry name" value="Dicer_dimer_sf"/>
</dbReference>
<keyword evidence="3" id="KW-0347">Helicase</keyword>
<dbReference type="GO" id="GO:0006396">
    <property type="term" value="P:RNA processing"/>
    <property type="evidence" value="ECO:0007669"/>
    <property type="project" value="InterPro"/>
</dbReference>
<proteinExistence type="predicted"/>
<feature type="domain" description="Dicer dsRNA-binding fold" evidence="7">
    <location>
        <begin position="429"/>
        <end position="529"/>
    </location>
</feature>
<dbReference type="Gene3D" id="1.10.1520.10">
    <property type="entry name" value="Ribonuclease III domain"/>
    <property type="match status" value="2"/>
</dbReference>
<dbReference type="Pfam" id="PF00636">
    <property type="entry name" value="Ribonuclease_3"/>
    <property type="match status" value="2"/>
</dbReference>
<protein>
    <submittedName>
        <fullName evidence="8">Putative Dicer endoribonuclease</fullName>
    </submittedName>
</protein>
<dbReference type="VEuPathDB" id="MicrosporidiaDB:CWI37_0033p0020"/>
<dbReference type="GO" id="GO:0005524">
    <property type="term" value="F:ATP binding"/>
    <property type="evidence" value="ECO:0007669"/>
    <property type="project" value="UniProtKB-KW"/>
</dbReference>
<evidence type="ECO:0000256" key="4">
    <source>
        <dbReference type="ARBA" id="ARBA00022840"/>
    </source>
</evidence>
<dbReference type="PROSITE" id="PS50142">
    <property type="entry name" value="RNASE_3_2"/>
    <property type="match status" value="2"/>
</dbReference>
<gene>
    <name evidence="8" type="ORF">CWI37_0033p0020</name>
</gene>